<dbReference type="SMART" id="SM00219">
    <property type="entry name" value="TyrKc"/>
    <property type="match status" value="1"/>
</dbReference>
<dbReference type="InterPro" id="IPR013087">
    <property type="entry name" value="Znf_C2H2_type"/>
</dbReference>
<feature type="domain" description="C2H2-type" evidence="11">
    <location>
        <begin position="126"/>
        <end position="153"/>
    </location>
</feature>
<dbReference type="InterPro" id="IPR036236">
    <property type="entry name" value="Znf_C2H2_sf"/>
</dbReference>
<dbReference type="FunFam" id="3.30.160.60:FF:000690">
    <property type="entry name" value="Zinc finger protein 354C"/>
    <property type="match status" value="1"/>
</dbReference>
<keyword evidence="4 9" id="KW-0863">Zinc-finger</keyword>
<evidence type="ECO:0000259" key="11">
    <source>
        <dbReference type="PROSITE" id="PS50157"/>
    </source>
</evidence>
<dbReference type="FunFam" id="3.30.160.60:FF:000099">
    <property type="entry name" value="Zinc finger protein 79"/>
    <property type="match status" value="1"/>
</dbReference>
<feature type="domain" description="C2H2-type" evidence="11">
    <location>
        <begin position="279"/>
        <end position="306"/>
    </location>
</feature>
<dbReference type="InterPro" id="IPR001245">
    <property type="entry name" value="Ser-Thr/Tyr_kinase_cat_dom"/>
</dbReference>
<dbReference type="GO" id="GO:0008270">
    <property type="term" value="F:zinc ion binding"/>
    <property type="evidence" value="ECO:0007669"/>
    <property type="project" value="UniProtKB-KW"/>
</dbReference>
<proteinExistence type="predicted"/>
<evidence type="ECO:0000256" key="4">
    <source>
        <dbReference type="ARBA" id="ARBA00022771"/>
    </source>
</evidence>
<keyword evidence="2" id="KW-0479">Metal-binding</keyword>
<feature type="domain" description="C2H2-type" evidence="11">
    <location>
        <begin position="154"/>
        <end position="176"/>
    </location>
</feature>
<keyword evidence="8" id="KW-0539">Nucleus</keyword>
<dbReference type="Proteomes" id="UP000190648">
    <property type="component" value="Unassembled WGS sequence"/>
</dbReference>
<dbReference type="GO" id="GO:0005634">
    <property type="term" value="C:nucleus"/>
    <property type="evidence" value="ECO:0007669"/>
    <property type="project" value="UniProtKB-SubCell"/>
</dbReference>
<dbReference type="GO" id="GO:0000978">
    <property type="term" value="F:RNA polymerase II cis-regulatory region sequence-specific DNA binding"/>
    <property type="evidence" value="ECO:0007669"/>
    <property type="project" value="TreeGrafter"/>
</dbReference>
<evidence type="ECO:0000256" key="1">
    <source>
        <dbReference type="ARBA" id="ARBA00004123"/>
    </source>
</evidence>
<name>A0A1V4J721_PATFA</name>
<keyword evidence="3" id="KW-0677">Repeat</keyword>
<feature type="region of interest" description="Disordered" evidence="10">
    <location>
        <begin position="1"/>
        <end position="92"/>
    </location>
</feature>
<gene>
    <name evidence="12" type="ORF">AV530_008917</name>
</gene>
<feature type="domain" description="C2H2-type" evidence="11">
    <location>
        <begin position="251"/>
        <end position="278"/>
    </location>
</feature>
<dbReference type="SMART" id="SM00355">
    <property type="entry name" value="ZnF_C2H2"/>
    <property type="match status" value="6"/>
</dbReference>
<keyword evidence="13" id="KW-1185">Reference proteome</keyword>
<evidence type="ECO:0000256" key="8">
    <source>
        <dbReference type="ARBA" id="ARBA00023242"/>
    </source>
</evidence>
<dbReference type="PANTHER" id="PTHR23226:SF377">
    <property type="entry name" value="ZINC FINGER AND SCAN DOMAIN-CONTAINING PROTEIN 20"/>
    <property type="match status" value="1"/>
</dbReference>
<dbReference type="PANTHER" id="PTHR23226">
    <property type="entry name" value="ZINC FINGER AND SCAN DOMAIN-CONTAINING"/>
    <property type="match status" value="1"/>
</dbReference>
<dbReference type="Pfam" id="PF07714">
    <property type="entry name" value="PK_Tyr_Ser-Thr"/>
    <property type="match status" value="1"/>
</dbReference>
<dbReference type="Gene3D" id="1.10.510.10">
    <property type="entry name" value="Transferase(Phosphotransferase) domain 1"/>
    <property type="match status" value="1"/>
</dbReference>
<dbReference type="GO" id="GO:0000981">
    <property type="term" value="F:DNA-binding transcription factor activity, RNA polymerase II-specific"/>
    <property type="evidence" value="ECO:0007669"/>
    <property type="project" value="TreeGrafter"/>
</dbReference>
<dbReference type="InterPro" id="IPR020635">
    <property type="entry name" value="Tyr_kinase_cat_dom"/>
</dbReference>
<reference evidence="12 13" key="1">
    <citation type="submission" date="2016-02" db="EMBL/GenBank/DDBJ databases">
        <title>Band-tailed pigeon sequencing and assembly.</title>
        <authorList>
            <person name="Soares A.E."/>
            <person name="Novak B.J."/>
            <person name="Rice E.S."/>
            <person name="O'Connell B."/>
            <person name="Chang D."/>
            <person name="Weber S."/>
            <person name="Shapiro B."/>
        </authorList>
    </citation>
    <scope>NUCLEOTIDE SEQUENCE [LARGE SCALE GENOMIC DNA]</scope>
    <source>
        <strain evidence="12">BTP2013</strain>
        <tissue evidence="12">Blood</tissue>
    </source>
</reference>
<dbReference type="FunFam" id="3.30.160.60:FF:000355">
    <property type="entry name" value="zinc finger and SCAN domain-containing protein 20 isoform X1"/>
    <property type="match status" value="1"/>
</dbReference>
<dbReference type="FunFam" id="3.30.160.60:FF:001498">
    <property type="entry name" value="Zinc finger protein 404"/>
    <property type="match status" value="1"/>
</dbReference>
<dbReference type="FunFam" id="3.30.160.60:FF:000110">
    <property type="entry name" value="Zinc finger protein-like"/>
    <property type="match status" value="1"/>
</dbReference>
<comment type="subcellular location">
    <subcellularLocation>
        <location evidence="1">Nucleus</location>
    </subcellularLocation>
</comment>
<dbReference type="SUPFAM" id="SSF56112">
    <property type="entry name" value="Protein kinase-like (PK-like)"/>
    <property type="match status" value="1"/>
</dbReference>
<dbReference type="AlphaFoldDB" id="A0A1V4J721"/>
<dbReference type="InterPro" id="IPR011009">
    <property type="entry name" value="Kinase-like_dom_sf"/>
</dbReference>
<dbReference type="EMBL" id="LSYS01008772">
    <property type="protein sequence ID" value="OPJ68042.1"/>
    <property type="molecule type" value="Genomic_DNA"/>
</dbReference>
<evidence type="ECO:0000256" key="6">
    <source>
        <dbReference type="ARBA" id="ARBA00023015"/>
    </source>
</evidence>
<protein>
    <recommendedName>
        <fullName evidence="11">C2H2-type domain-containing protein</fullName>
    </recommendedName>
</protein>
<evidence type="ECO:0000313" key="13">
    <source>
        <dbReference type="Proteomes" id="UP000190648"/>
    </source>
</evidence>
<dbReference type="STRING" id="372326.A0A1V4J721"/>
<dbReference type="Gene3D" id="3.30.160.60">
    <property type="entry name" value="Classic Zinc Finger"/>
    <property type="match status" value="7"/>
</dbReference>
<dbReference type="PROSITE" id="PS00028">
    <property type="entry name" value="ZINC_FINGER_C2H2_1"/>
    <property type="match status" value="5"/>
</dbReference>
<dbReference type="GO" id="GO:0004713">
    <property type="term" value="F:protein tyrosine kinase activity"/>
    <property type="evidence" value="ECO:0007669"/>
    <property type="project" value="InterPro"/>
</dbReference>
<evidence type="ECO:0000256" key="9">
    <source>
        <dbReference type="PROSITE-ProRule" id="PRU00042"/>
    </source>
</evidence>
<evidence type="ECO:0000256" key="3">
    <source>
        <dbReference type="ARBA" id="ARBA00022737"/>
    </source>
</evidence>
<evidence type="ECO:0000256" key="2">
    <source>
        <dbReference type="ARBA" id="ARBA00022723"/>
    </source>
</evidence>
<dbReference type="OrthoDB" id="3437960at2759"/>
<dbReference type="PROSITE" id="PS50157">
    <property type="entry name" value="ZINC_FINGER_C2H2_2"/>
    <property type="match status" value="6"/>
</dbReference>
<dbReference type="SUPFAM" id="SSF57667">
    <property type="entry name" value="beta-beta-alpha zinc fingers"/>
    <property type="match status" value="4"/>
</dbReference>
<sequence>MRRCRSRCEFQLNPLPQSPHLNGFSSSEPETPEPDPSPASRDPEILELDPSPPPIDAEILELDPSPLSGDPEILELDPTSPLGTPRSSPGRGTLRWTVVQQLEPPAGKSGGSFPPFKSIIVLQKSYECGECGKSFSCRSHFGKHRRTHTGERPFRCRHCGKSFNVSSNLYRHQRAHGAGAATAATPPFRCERCGKSFSLSSNLHRHLRAHRVETAVPATPTLAVPTTPMLSVPTTPTLSVPTTPTATAAPFHCAHCGKSFWWSSHWERHRRVHTGERPYQCPECGKSFSRSSHLYRHQRTHAGGRSYICSYCGRSFGSTVRFERHQRTHTGRRPYKCTQCRKSFGDGPALGTFTPASDAWAFGVTLWEVLTRCREQPYGALSDEQEYLPRPPGCPPALHQLMLSCWAREAPARPGFGDLHRALCQHMG</sequence>
<keyword evidence="7" id="KW-0804">Transcription</keyword>
<keyword evidence="6" id="KW-0805">Transcription regulation</keyword>
<keyword evidence="5" id="KW-0862">Zinc</keyword>
<feature type="domain" description="C2H2-type" evidence="11">
    <location>
        <begin position="188"/>
        <end position="215"/>
    </location>
</feature>
<accession>A0A1V4J721</accession>
<evidence type="ECO:0000256" key="7">
    <source>
        <dbReference type="ARBA" id="ARBA00023163"/>
    </source>
</evidence>
<evidence type="ECO:0000256" key="10">
    <source>
        <dbReference type="SAM" id="MobiDB-lite"/>
    </source>
</evidence>
<feature type="domain" description="C2H2-type" evidence="11">
    <location>
        <begin position="307"/>
        <end position="334"/>
    </location>
</feature>
<evidence type="ECO:0000313" key="12">
    <source>
        <dbReference type="EMBL" id="OPJ68042.1"/>
    </source>
</evidence>
<organism evidence="12 13">
    <name type="scientific">Patagioenas fasciata monilis</name>
    <dbReference type="NCBI Taxonomy" id="372326"/>
    <lineage>
        <taxon>Eukaryota</taxon>
        <taxon>Metazoa</taxon>
        <taxon>Chordata</taxon>
        <taxon>Craniata</taxon>
        <taxon>Vertebrata</taxon>
        <taxon>Euteleostomi</taxon>
        <taxon>Archelosauria</taxon>
        <taxon>Archosauria</taxon>
        <taxon>Dinosauria</taxon>
        <taxon>Saurischia</taxon>
        <taxon>Theropoda</taxon>
        <taxon>Coelurosauria</taxon>
        <taxon>Aves</taxon>
        <taxon>Neognathae</taxon>
        <taxon>Neoaves</taxon>
        <taxon>Columbimorphae</taxon>
        <taxon>Columbiformes</taxon>
        <taxon>Columbidae</taxon>
        <taxon>Patagioenas</taxon>
    </lineage>
</organism>
<comment type="caution">
    <text evidence="12">The sequence shown here is derived from an EMBL/GenBank/DDBJ whole genome shotgun (WGS) entry which is preliminary data.</text>
</comment>
<dbReference type="Pfam" id="PF00096">
    <property type="entry name" value="zf-C2H2"/>
    <property type="match status" value="5"/>
</dbReference>
<dbReference type="FunFam" id="3.30.160.60:FF:000706">
    <property type="entry name" value="Zinc finger protein"/>
    <property type="match status" value="1"/>
</dbReference>
<evidence type="ECO:0000256" key="5">
    <source>
        <dbReference type="ARBA" id="ARBA00022833"/>
    </source>
</evidence>